<organism evidence="2 3">
    <name type="scientific">Penicillium canescens</name>
    <dbReference type="NCBI Taxonomy" id="5083"/>
    <lineage>
        <taxon>Eukaryota</taxon>
        <taxon>Fungi</taxon>
        <taxon>Dikarya</taxon>
        <taxon>Ascomycota</taxon>
        <taxon>Pezizomycotina</taxon>
        <taxon>Eurotiomycetes</taxon>
        <taxon>Eurotiomycetidae</taxon>
        <taxon>Eurotiales</taxon>
        <taxon>Aspergillaceae</taxon>
        <taxon>Penicillium</taxon>
    </lineage>
</organism>
<gene>
    <name evidence="2" type="ORF">N7460_012534</name>
</gene>
<proteinExistence type="predicted"/>
<sequence>MTEATHFDMPTWPMENLLDQQTMASQDLSPHPFIASDFPFAMQEDLDPTWSEQFNWNQYTPKTNTFQPYPQLWYEAGLVRQHSVDSSNPLHLQPLRTAQPNASPENPPIQLRDTLATERALFMTPSPNPMAYPFPASPSSDPCLSPDSSHASTWEEGDRERDEGLHISTFAVDLNTHGQGQDHAQSQCQTQAHTSPRRYSEYSTHRVDEEEALTPLEMPDGSTRFTSNWLPVDPDAGFTIGLSGVPGFGDEMHFGDMKDAFFASDPAVASAWGYDG</sequence>
<dbReference type="AlphaFoldDB" id="A0AAD6N450"/>
<feature type="compositionally biased region" description="Low complexity" evidence="1">
    <location>
        <begin position="137"/>
        <end position="149"/>
    </location>
</feature>
<protein>
    <submittedName>
        <fullName evidence="2">Uncharacterized protein</fullName>
    </submittedName>
</protein>
<feature type="region of interest" description="Disordered" evidence="1">
    <location>
        <begin position="124"/>
        <end position="161"/>
    </location>
</feature>
<dbReference type="EMBL" id="JAQJZL010000015">
    <property type="protein sequence ID" value="KAJ6027717.1"/>
    <property type="molecule type" value="Genomic_DNA"/>
</dbReference>
<reference evidence="2" key="2">
    <citation type="submission" date="2023-01" db="EMBL/GenBank/DDBJ databases">
        <authorList>
            <person name="Petersen C."/>
        </authorList>
    </citation>
    <scope>NUCLEOTIDE SEQUENCE</scope>
    <source>
        <strain evidence="2">IBT 15450</strain>
    </source>
</reference>
<accession>A0AAD6N450</accession>
<evidence type="ECO:0000313" key="2">
    <source>
        <dbReference type="EMBL" id="KAJ6027717.1"/>
    </source>
</evidence>
<feature type="compositionally biased region" description="Pro residues" evidence="1">
    <location>
        <begin position="126"/>
        <end position="136"/>
    </location>
</feature>
<feature type="compositionally biased region" description="Polar residues" evidence="1">
    <location>
        <begin position="177"/>
        <end position="194"/>
    </location>
</feature>
<comment type="caution">
    <text evidence="2">The sequence shown here is derived from an EMBL/GenBank/DDBJ whole genome shotgun (WGS) entry which is preliminary data.</text>
</comment>
<evidence type="ECO:0000256" key="1">
    <source>
        <dbReference type="SAM" id="MobiDB-lite"/>
    </source>
</evidence>
<dbReference type="Proteomes" id="UP001219568">
    <property type="component" value="Unassembled WGS sequence"/>
</dbReference>
<keyword evidence="3" id="KW-1185">Reference proteome</keyword>
<reference evidence="2" key="1">
    <citation type="journal article" date="2023" name="IMA Fungus">
        <title>Comparative genomic study of the Penicillium genus elucidates a diverse pangenome and 15 lateral gene transfer events.</title>
        <authorList>
            <person name="Petersen C."/>
            <person name="Sorensen T."/>
            <person name="Nielsen M.R."/>
            <person name="Sondergaard T.E."/>
            <person name="Sorensen J.L."/>
            <person name="Fitzpatrick D.A."/>
            <person name="Frisvad J.C."/>
            <person name="Nielsen K.L."/>
        </authorList>
    </citation>
    <scope>NUCLEOTIDE SEQUENCE</scope>
    <source>
        <strain evidence="2">IBT 15450</strain>
    </source>
</reference>
<name>A0AAD6N450_PENCN</name>
<feature type="region of interest" description="Disordered" evidence="1">
    <location>
        <begin position="177"/>
        <end position="206"/>
    </location>
</feature>
<evidence type="ECO:0000313" key="3">
    <source>
        <dbReference type="Proteomes" id="UP001219568"/>
    </source>
</evidence>